<organism evidence="4">
    <name type="scientific">Pseudoalteromonas prydzensis</name>
    <dbReference type="NCBI Taxonomy" id="182141"/>
    <lineage>
        <taxon>Bacteria</taxon>
        <taxon>Pseudomonadati</taxon>
        <taxon>Pseudomonadota</taxon>
        <taxon>Gammaproteobacteria</taxon>
        <taxon>Alteromonadales</taxon>
        <taxon>Pseudoalteromonadaceae</taxon>
        <taxon>Pseudoalteromonas</taxon>
    </lineage>
</organism>
<feature type="domain" description="AprE-like beta-barrel" evidence="3">
    <location>
        <begin position="304"/>
        <end position="397"/>
    </location>
</feature>
<dbReference type="PANTHER" id="PTHR30386">
    <property type="entry name" value="MEMBRANE FUSION SUBUNIT OF EMRAB-TOLC MULTIDRUG EFFLUX PUMP"/>
    <property type="match status" value="1"/>
</dbReference>
<sequence length="425" mass="48350">MEDVEENFFRKDAVESLSNRSFGNPIARMPRVWMCFSLFVVIVIAFTFWYLLSSQYSRKEVALGWLVPDEGVVSITSGRHGVVSKLNVIEGQVVSAGEEITTLVFDGSVIGPNSTTDLLLQEMSKERNEIKRQIRILTESVQLEESKARNQVQSLTDQLTYLSSQLDYQNEIIDIEKELLLKIEKLNAEGSISTLELQRQRESYAVQKQTLQTLLQNISRMKAEKKQLLAQVERLPLDHEKSISEFNTRLSGLFQRETELLAQNKRVITAPIEGTVAWLAAQPGSSITPNSTLVTIIPKNTNMFAEVFIPSNAIGFIDMGKAVRVMFDAFPHQRFGSVSGHVSHLGRVALSEHELPQQIKLEGATYRARVQLDHQFINAFDREFQFRPGMTLRAEIILENRSFLEWLLEPAFAHRQRQKTLEGLQ</sequence>
<evidence type="ECO:0000256" key="1">
    <source>
        <dbReference type="SAM" id="Coils"/>
    </source>
</evidence>
<keyword evidence="2" id="KW-0812">Transmembrane</keyword>
<dbReference type="EMBL" id="DRGM01000215">
    <property type="protein sequence ID" value="HEA19210.1"/>
    <property type="molecule type" value="Genomic_DNA"/>
</dbReference>
<name>A0A7V1D3H1_9GAMM</name>
<dbReference type="RefSeq" id="WP_304185823.1">
    <property type="nucleotide sequence ID" value="NZ_DRGM01000215.1"/>
</dbReference>
<keyword evidence="2" id="KW-1133">Transmembrane helix</keyword>
<dbReference type="Pfam" id="PF26002">
    <property type="entry name" value="Beta-barrel_AprE"/>
    <property type="match status" value="1"/>
</dbReference>
<gene>
    <name evidence="4" type="ORF">ENH88_22705</name>
</gene>
<dbReference type="Gene3D" id="2.40.30.170">
    <property type="match status" value="1"/>
</dbReference>
<keyword evidence="1" id="KW-0175">Coiled coil</keyword>
<dbReference type="PRINTS" id="PR01490">
    <property type="entry name" value="RTXTOXIND"/>
</dbReference>
<dbReference type="InterPro" id="IPR050739">
    <property type="entry name" value="MFP"/>
</dbReference>
<dbReference type="Proteomes" id="UP000886188">
    <property type="component" value="Unassembled WGS sequence"/>
</dbReference>
<evidence type="ECO:0000256" key="2">
    <source>
        <dbReference type="SAM" id="Phobius"/>
    </source>
</evidence>
<evidence type="ECO:0000313" key="4">
    <source>
        <dbReference type="EMBL" id="HEA19210.1"/>
    </source>
</evidence>
<dbReference type="InterPro" id="IPR058982">
    <property type="entry name" value="Beta-barrel_AprE"/>
</dbReference>
<protein>
    <submittedName>
        <fullName evidence="4">HlyD family efflux transporter periplasmic adaptor subunit</fullName>
    </submittedName>
</protein>
<dbReference type="AlphaFoldDB" id="A0A7V1D3H1"/>
<dbReference type="PANTHER" id="PTHR30386:SF28">
    <property type="entry name" value="EXPORTED PROTEIN"/>
    <property type="match status" value="1"/>
</dbReference>
<reference evidence="4" key="1">
    <citation type="journal article" date="2020" name="mSystems">
        <title>Genome- and Community-Level Interaction Insights into Carbon Utilization and Element Cycling Functions of Hydrothermarchaeota in Hydrothermal Sediment.</title>
        <authorList>
            <person name="Zhou Z."/>
            <person name="Liu Y."/>
            <person name="Xu W."/>
            <person name="Pan J."/>
            <person name="Luo Z.H."/>
            <person name="Li M."/>
        </authorList>
    </citation>
    <scope>NUCLEOTIDE SEQUENCE [LARGE SCALE GENOMIC DNA]</scope>
    <source>
        <strain evidence="4">HyVt-346</strain>
    </source>
</reference>
<feature type="transmembrane region" description="Helical" evidence="2">
    <location>
        <begin position="32"/>
        <end position="52"/>
    </location>
</feature>
<comment type="caution">
    <text evidence="4">The sequence shown here is derived from an EMBL/GenBank/DDBJ whole genome shotgun (WGS) entry which is preliminary data.</text>
</comment>
<accession>A0A7V1D3H1</accession>
<feature type="coiled-coil region" evidence="1">
    <location>
        <begin position="204"/>
        <end position="235"/>
    </location>
</feature>
<evidence type="ECO:0000259" key="3">
    <source>
        <dbReference type="Pfam" id="PF26002"/>
    </source>
</evidence>
<proteinExistence type="predicted"/>
<keyword evidence="2" id="KW-0472">Membrane</keyword>